<dbReference type="AlphaFoldDB" id="A0A8J5XYE5"/>
<evidence type="ECO:0000256" key="1">
    <source>
        <dbReference type="SAM" id="SignalP"/>
    </source>
</evidence>
<dbReference type="EMBL" id="JAGTXO010000001">
    <property type="protein sequence ID" value="KAG8470205.1"/>
    <property type="molecule type" value="Genomic_DNA"/>
</dbReference>
<feature type="chain" id="PRO_5035264528" evidence="1">
    <location>
        <begin position="26"/>
        <end position="193"/>
    </location>
</feature>
<evidence type="ECO:0000313" key="3">
    <source>
        <dbReference type="Proteomes" id="UP000751190"/>
    </source>
</evidence>
<reference evidence="2" key="1">
    <citation type="submission" date="2021-05" db="EMBL/GenBank/DDBJ databases">
        <title>The genome of the haptophyte Pavlova lutheri (Diacronema luteri, Pavlovales) - a model for lipid biosynthesis in eukaryotic algae.</title>
        <authorList>
            <person name="Hulatt C.J."/>
            <person name="Posewitz M.C."/>
        </authorList>
    </citation>
    <scope>NUCLEOTIDE SEQUENCE</scope>
    <source>
        <strain evidence="2">NIVA-4/92</strain>
    </source>
</reference>
<accession>A0A8J5XYE5</accession>
<proteinExistence type="predicted"/>
<comment type="caution">
    <text evidence="2">The sequence shown here is derived from an EMBL/GenBank/DDBJ whole genome shotgun (WGS) entry which is preliminary data.</text>
</comment>
<evidence type="ECO:0000313" key="2">
    <source>
        <dbReference type="EMBL" id="KAG8470205.1"/>
    </source>
</evidence>
<organism evidence="2 3">
    <name type="scientific">Diacronema lutheri</name>
    <name type="common">Unicellular marine alga</name>
    <name type="synonym">Monochrysis lutheri</name>
    <dbReference type="NCBI Taxonomy" id="2081491"/>
    <lineage>
        <taxon>Eukaryota</taxon>
        <taxon>Haptista</taxon>
        <taxon>Haptophyta</taxon>
        <taxon>Pavlovophyceae</taxon>
        <taxon>Pavlovales</taxon>
        <taxon>Pavlovaceae</taxon>
        <taxon>Diacronema</taxon>
    </lineage>
</organism>
<protein>
    <submittedName>
        <fullName evidence="2">Uncharacterized protein</fullName>
    </submittedName>
</protein>
<dbReference type="Proteomes" id="UP000751190">
    <property type="component" value="Unassembled WGS sequence"/>
</dbReference>
<sequence>MFVASALAVASTLVYLAGLPTPRDALQPVLSRPARASARTRELVAARAASVNDLEKVQEMCGNCYKMNRCSELALGNYSDAKQECLCAGVGPWAEKPCSVQCAKTGPHPVVETKLMPCQKTACNHCSRNCGGGNYWSNPGTIANWQYSSTFTSGKTWTRGYCQCMRTNCFKECEDVSLFSLVADCSALPEVQL</sequence>
<keyword evidence="1" id="KW-0732">Signal</keyword>
<feature type="signal peptide" evidence="1">
    <location>
        <begin position="1"/>
        <end position="25"/>
    </location>
</feature>
<keyword evidence="3" id="KW-1185">Reference proteome</keyword>
<name>A0A8J5XYE5_DIALT</name>
<gene>
    <name evidence="2" type="ORF">KFE25_008626</name>
</gene>